<comment type="caution">
    <text evidence="2">The sequence shown here is derived from an EMBL/GenBank/DDBJ whole genome shotgun (WGS) entry which is preliminary data.</text>
</comment>
<organism evidence="2 3">
    <name type="scientific">Actinokineospora auranticolor</name>
    <dbReference type="NCBI Taxonomy" id="155976"/>
    <lineage>
        <taxon>Bacteria</taxon>
        <taxon>Bacillati</taxon>
        <taxon>Actinomycetota</taxon>
        <taxon>Actinomycetes</taxon>
        <taxon>Pseudonocardiales</taxon>
        <taxon>Pseudonocardiaceae</taxon>
        <taxon>Actinokineospora</taxon>
    </lineage>
</organism>
<protein>
    <submittedName>
        <fullName evidence="2">Bacteriocin biosynthesis cyclodehydratase domain-containing protein</fullName>
    </submittedName>
</protein>
<dbReference type="NCBIfam" id="TIGR03882">
    <property type="entry name" value="cyclo_dehyd_2"/>
    <property type="match status" value="1"/>
</dbReference>
<reference evidence="2 3" key="1">
    <citation type="submission" date="2018-02" db="EMBL/GenBank/DDBJ databases">
        <title>Genomic Encyclopedia of Archaeal and Bacterial Type Strains, Phase II (KMG-II): from individual species to whole genera.</title>
        <authorList>
            <person name="Goeker M."/>
        </authorList>
    </citation>
    <scope>NUCLEOTIDE SEQUENCE [LARGE SCALE GENOMIC DNA]</scope>
    <source>
        <strain evidence="2 3">YU 961-1</strain>
    </source>
</reference>
<dbReference type="RefSeq" id="WP_219824160.1">
    <property type="nucleotide sequence ID" value="NZ_CP154825.1"/>
</dbReference>
<dbReference type="Proteomes" id="UP000239203">
    <property type="component" value="Unassembled WGS sequence"/>
</dbReference>
<evidence type="ECO:0000313" key="2">
    <source>
        <dbReference type="EMBL" id="PPK63723.1"/>
    </source>
</evidence>
<dbReference type="EMBL" id="PTIX01000025">
    <property type="protein sequence ID" value="PPK63723.1"/>
    <property type="molecule type" value="Genomic_DNA"/>
</dbReference>
<sequence length="721" mass="75392">METAYDRIARTRPRLRRDVLFTAAPDGVLFHNTQGGFHVRGADAYRFAVLLVPHLDGTTEVARLCAGLGEPQRAMVANVVDLLYERGFARDVPEGADDSGARLLTEPVARRFAAQIGYVDHYAHHAHERFRRFRDTRVVVLGGDEVARWCALSLVRNGNSRVHVLSTWFAEEAAWDEVRTEAGEVAESGCPVAFARTRVERAPKWTDLADYDVVVTTDVAVAHALSTEGVPEGQAFVPAWVFGDRQVIGPLEVAGRAGCWTCAALRLGAGSTGAAADLWSAVATGTTAPGARPDRPLAAMVGNLLGYEVFRLRTQALPAETDGQVVVQDTATLDVATEPLLPHPRCPRCAQTAEPAPDLTVSLLTTRPIPPAVTARDADDLVAELNDRMRLVQPNAGVVTAFADESHTQNPLKVATVVLPLGHGAPRRVTAFDPHHLAGARLRVLDAAGAVYVDHVAAPPPAARAEGAAVGLGGLDTATGLPGEVTGWTAAVSLLTKETVLVPTAAAHPFGPANHDRLVEPTSAGVGAGRSPAEAAGRGLLSALGFRALRGALRGTAAVLRVRVPEDGASPELTFLLRAVDLLDADLELLDLAPDGAVPVLFARARAADGEPVWAVAADLSWDAAAVRALCDVLGQVQLKAETGAPVDLGDPLVADLAPETVAVDGEADAPVTSATTWAALHDGLRARGVDPLLVPRPAPDLAAGGVHVARVLLTGGATGG</sequence>
<feature type="domain" description="YcaO" evidence="1">
    <location>
        <begin position="431"/>
        <end position="721"/>
    </location>
</feature>
<dbReference type="InterPro" id="IPR022291">
    <property type="entry name" value="Bacteriocin_synth_cyclodeHase"/>
</dbReference>
<name>A0A2S6GET1_9PSEU</name>
<dbReference type="Pfam" id="PF02624">
    <property type="entry name" value="YcaO"/>
    <property type="match status" value="1"/>
</dbReference>
<dbReference type="PROSITE" id="PS51664">
    <property type="entry name" value="YCAO"/>
    <property type="match status" value="1"/>
</dbReference>
<gene>
    <name evidence="2" type="ORF">CLV40_12558</name>
</gene>
<proteinExistence type="predicted"/>
<keyword evidence="3" id="KW-1185">Reference proteome</keyword>
<evidence type="ECO:0000313" key="3">
    <source>
        <dbReference type="Proteomes" id="UP000239203"/>
    </source>
</evidence>
<dbReference type="Gene3D" id="3.40.50.720">
    <property type="entry name" value="NAD(P)-binding Rossmann-like Domain"/>
    <property type="match status" value="1"/>
</dbReference>
<dbReference type="AlphaFoldDB" id="A0A2S6GET1"/>
<dbReference type="InterPro" id="IPR003776">
    <property type="entry name" value="YcaO-like_dom"/>
</dbReference>
<evidence type="ECO:0000259" key="1">
    <source>
        <dbReference type="PROSITE" id="PS51664"/>
    </source>
</evidence>
<accession>A0A2S6GET1</accession>